<proteinExistence type="predicted"/>
<feature type="compositionally biased region" description="Basic and acidic residues" evidence="1">
    <location>
        <begin position="1"/>
        <end position="25"/>
    </location>
</feature>
<comment type="caution">
    <text evidence="2">The sequence shown here is derived from an EMBL/GenBank/DDBJ whole genome shotgun (WGS) entry which is preliminary data.</text>
</comment>
<feature type="region of interest" description="Disordered" evidence="1">
    <location>
        <begin position="1"/>
        <end position="30"/>
    </location>
</feature>
<sequence>MEDAQASKREGRGEKRKENKDEGPSKKPKAFVAVRGKGLLSYPMSYKDGPQRPKSDKFCRFHNDYGHTTEKCRHLKNEIERLVQNGFAGINMLKKARGTGPYQKYKAGQNISPEPPIKEIPRSSTNGKAEVSNPPRKGVITMIAGGPAGTDSQRVRKARYENLMGQHKRGDGRRTR</sequence>
<gene>
    <name evidence="2" type="ORF">Slati_1350600</name>
</gene>
<reference evidence="2" key="1">
    <citation type="submission" date="2020-06" db="EMBL/GenBank/DDBJ databases">
        <authorList>
            <person name="Li T."/>
            <person name="Hu X."/>
            <person name="Zhang T."/>
            <person name="Song X."/>
            <person name="Zhang H."/>
            <person name="Dai N."/>
            <person name="Sheng W."/>
            <person name="Hou X."/>
            <person name="Wei L."/>
        </authorList>
    </citation>
    <scope>NUCLEOTIDE SEQUENCE</scope>
    <source>
        <strain evidence="2">KEN1</strain>
        <tissue evidence="2">Leaf</tissue>
    </source>
</reference>
<dbReference type="AlphaFoldDB" id="A0AAW2XJ56"/>
<evidence type="ECO:0000256" key="1">
    <source>
        <dbReference type="SAM" id="MobiDB-lite"/>
    </source>
</evidence>
<dbReference type="EMBL" id="JACGWN010000004">
    <property type="protein sequence ID" value="KAL0453725.1"/>
    <property type="molecule type" value="Genomic_DNA"/>
</dbReference>
<evidence type="ECO:0008006" key="3">
    <source>
        <dbReference type="Google" id="ProtNLM"/>
    </source>
</evidence>
<name>A0AAW2XJ56_9LAMI</name>
<accession>A0AAW2XJ56</accession>
<reference evidence="2" key="2">
    <citation type="journal article" date="2024" name="Plant">
        <title>Genomic evolution and insights into agronomic trait innovations of Sesamum species.</title>
        <authorList>
            <person name="Miao H."/>
            <person name="Wang L."/>
            <person name="Qu L."/>
            <person name="Liu H."/>
            <person name="Sun Y."/>
            <person name="Le M."/>
            <person name="Wang Q."/>
            <person name="Wei S."/>
            <person name="Zheng Y."/>
            <person name="Lin W."/>
            <person name="Duan Y."/>
            <person name="Cao H."/>
            <person name="Xiong S."/>
            <person name="Wang X."/>
            <person name="Wei L."/>
            <person name="Li C."/>
            <person name="Ma Q."/>
            <person name="Ju M."/>
            <person name="Zhao R."/>
            <person name="Li G."/>
            <person name="Mu C."/>
            <person name="Tian Q."/>
            <person name="Mei H."/>
            <person name="Zhang T."/>
            <person name="Gao T."/>
            <person name="Zhang H."/>
        </authorList>
    </citation>
    <scope>NUCLEOTIDE SEQUENCE</scope>
    <source>
        <strain evidence="2">KEN1</strain>
    </source>
</reference>
<feature type="region of interest" description="Disordered" evidence="1">
    <location>
        <begin position="100"/>
        <end position="154"/>
    </location>
</feature>
<protein>
    <recommendedName>
        <fullName evidence="3">Reverse transcriptase domain-containing protein</fullName>
    </recommendedName>
</protein>
<evidence type="ECO:0000313" key="2">
    <source>
        <dbReference type="EMBL" id="KAL0453725.1"/>
    </source>
</evidence>
<organism evidence="2">
    <name type="scientific">Sesamum latifolium</name>
    <dbReference type="NCBI Taxonomy" id="2727402"/>
    <lineage>
        <taxon>Eukaryota</taxon>
        <taxon>Viridiplantae</taxon>
        <taxon>Streptophyta</taxon>
        <taxon>Embryophyta</taxon>
        <taxon>Tracheophyta</taxon>
        <taxon>Spermatophyta</taxon>
        <taxon>Magnoliopsida</taxon>
        <taxon>eudicotyledons</taxon>
        <taxon>Gunneridae</taxon>
        <taxon>Pentapetalae</taxon>
        <taxon>asterids</taxon>
        <taxon>lamiids</taxon>
        <taxon>Lamiales</taxon>
        <taxon>Pedaliaceae</taxon>
        <taxon>Sesamum</taxon>
    </lineage>
</organism>